<keyword evidence="7" id="KW-1185">Reference proteome</keyword>
<dbReference type="STRING" id="453304.ATC03_18170"/>
<evidence type="ECO:0000256" key="4">
    <source>
        <dbReference type="RuleBase" id="RU361187"/>
    </source>
</evidence>
<reference evidence="6 7" key="1">
    <citation type="journal article" date="2016" name="Int. J. Syst. Evol. Microbiol.">
        <title>Agromyces aureus sp. nov., isolated from the rhizosphere of Salix caprea L. grown in a heavy-metal-contaminated soil.</title>
        <authorList>
            <person name="Corretto E."/>
            <person name="Antonielli L."/>
            <person name="Sessitsch A."/>
            <person name="Compant S."/>
            <person name="Gorfer M."/>
            <person name="Kuffner M."/>
            <person name="Brader G."/>
        </authorList>
    </citation>
    <scope>NUCLEOTIDE SEQUENCE [LARGE SCALE GENOMIC DNA]</scope>
    <source>
        <strain evidence="6 7">AR33</strain>
    </source>
</reference>
<protein>
    <recommendedName>
        <fullName evidence="8">Beta-xylosidase</fullName>
    </recommendedName>
</protein>
<organism evidence="6 7">
    <name type="scientific">Agromyces aureus</name>
    <dbReference type="NCBI Taxonomy" id="453304"/>
    <lineage>
        <taxon>Bacteria</taxon>
        <taxon>Bacillati</taxon>
        <taxon>Actinomycetota</taxon>
        <taxon>Actinomycetes</taxon>
        <taxon>Micrococcales</taxon>
        <taxon>Microbacteriaceae</taxon>
        <taxon>Agromyces</taxon>
    </lineage>
</organism>
<dbReference type="SUPFAM" id="SSF75005">
    <property type="entry name" value="Arabinanase/levansucrase/invertase"/>
    <property type="match status" value="1"/>
</dbReference>
<dbReference type="SUPFAM" id="SSF49785">
    <property type="entry name" value="Galactose-binding domain-like"/>
    <property type="match status" value="1"/>
</dbReference>
<dbReference type="KEGG" id="agy:ATC03_18170"/>
<evidence type="ECO:0000256" key="2">
    <source>
        <dbReference type="ARBA" id="ARBA00022801"/>
    </source>
</evidence>
<gene>
    <name evidence="6" type="ORF">ATC03_18170</name>
</gene>
<evidence type="ECO:0000256" key="5">
    <source>
        <dbReference type="SAM" id="MobiDB-lite"/>
    </source>
</evidence>
<dbReference type="AlphaFoldDB" id="A0A191WJE4"/>
<dbReference type="Pfam" id="PF04616">
    <property type="entry name" value="Glyco_hydro_43"/>
    <property type="match status" value="1"/>
</dbReference>
<dbReference type="GO" id="GO:0005975">
    <property type="term" value="P:carbohydrate metabolic process"/>
    <property type="evidence" value="ECO:0007669"/>
    <property type="project" value="InterPro"/>
</dbReference>
<evidence type="ECO:0000256" key="3">
    <source>
        <dbReference type="ARBA" id="ARBA00023295"/>
    </source>
</evidence>
<keyword evidence="2 4" id="KW-0378">Hydrolase</keyword>
<dbReference type="PANTHER" id="PTHR22925:SF3">
    <property type="entry name" value="GLYCOSYL HYDROLASE FAMILY PROTEIN 43"/>
    <property type="match status" value="1"/>
</dbReference>
<dbReference type="Proteomes" id="UP000078437">
    <property type="component" value="Chromosome"/>
</dbReference>
<dbReference type="InterPro" id="IPR008979">
    <property type="entry name" value="Galactose-bd-like_sf"/>
</dbReference>
<evidence type="ECO:0008006" key="8">
    <source>
        <dbReference type="Google" id="ProtNLM"/>
    </source>
</evidence>
<feature type="region of interest" description="Disordered" evidence="5">
    <location>
        <begin position="119"/>
        <end position="146"/>
    </location>
</feature>
<evidence type="ECO:0000256" key="1">
    <source>
        <dbReference type="ARBA" id="ARBA00009865"/>
    </source>
</evidence>
<keyword evidence="3 4" id="KW-0326">Glycosidase</keyword>
<dbReference type="Gene3D" id="2.115.10.20">
    <property type="entry name" value="Glycosyl hydrolase domain, family 43"/>
    <property type="match status" value="1"/>
</dbReference>
<dbReference type="GO" id="GO:0004553">
    <property type="term" value="F:hydrolase activity, hydrolyzing O-glycosyl compounds"/>
    <property type="evidence" value="ECO:0007669"/>
    <property type="project" value="InterPro"/>
</dbReference>
<dbReference type="PANTHER" id="PTHR22925">
    <property type="entry name" value="GLYCOSYL HYDROLASE 43 FAMILY MEMBER"/>
    <property type="match status" value="1"/>
</dbReference>
<dbReference type="InterPro" id="IPR023296">
    <property type="entry name" value="Glyco_hydro_beta-prop_sf"/>
</dbReference>
<comment type="similarity">
    <text evidence="1 4">Belongs to the glycosyl hydrolase 43 family.</text>
</comment>
<evidence type="ECO:0000313" key="6">
    <source>
        <dbReference type="EMBL" id="ANJ28337.1"/>
    </source>
</evidence>
<reference evidence="7" key="2">
    <citation type="submission" date="2016-01" db="EMBL/GenBank/DDBJ databases">
        <title>Complete genome sequence of Agromyces aureus AR33T and comparison with related organisms.</title>
        <authorList>
            <person name="Corretto E."/>
            <person name="Antonielli L."/>
            <person name="Sessitsch A."/>
            <person name="Brader G."/>
        </authorList>
    </citation>
    <scope>NUCLEOTIDE SEQUENCE [LARGE SCALE GENOMIC DNA]</scope>
    <source>
        <strain evidence="7">AR33</strain>
    </source>
</reference>
<dbReference type="RefSeq" id="WP_067880262.1">
    <property type="nucleotide sequence ID" value="NZ_CP013979.1"/>
</dbReference>
<name>A0A191WJE4_9MICO</name>
<dbReference type="EMBL" id="CP013979">
    <property type="protein sequence ID" value="ANJ28337.1"/>
    <property type="molecule type" value="Genomic_DNA"/>
</dbReference>
<accession>A0A191WJE4</accession>
<proteinExistence type="inferred from homology"/>
<evidence type="ECO:0000313" key="7">
    <source>
        <dbReference type="Proteomes" id="UP000078437"/>
    </source>
</evidence>
<dbReference type="InterPro" id="IPR006710">
    <property type="entry name" value="Glyco_hydro_43"/>
</dbReference>
<dbReference type="Gene3D" id="2.60.120.260">
    <property type="entry name" value="Galactose-binding domain-like"/>
    <property type="match status" value="1"/>
</dbReference>
<sequence>MKSRTSTVRLAAIVGAIGVAVGSVAIGLTPATAEPAVTAVANTAINNDTVWHDTQGNPIKAQGGNVLKVGPTYYWVGTAMDPKGSAPVAPAKAVNLYKSTDLENWEFVRALVTQWDNDLDDDGTADVPNAQSPVPGGDPAGDLTAGKWLGRPQLARHPDGRFILTLEVGGNRTSTAGGLGNATGFFESTTGIEGEFTYLQKQYVDVTSSDPDGLTRGDGSLYVDGANAYLVYVGDSKTWRNVEGVRVAPLSADWRTILPHTHDDTVAEYEAPAITKIGSTYYMFASKKRYWDGTDTYYRTSTDPTNWTGRTWTKMTTNPVKEGSGNDLVRSYGTQFEQVFPVTSTDGTTTSYLYNGDRYSQFFGGKDPAPAGIGRNAWYPVTFDAAGVPTLHGATQVDVNAAAGTLSWNPVANGGFGQGAPFETYIPALADSATYDPATAYRFVPRWIVSGTTAAVKVQERTDAADDRQLKFQGATAFSASVAQEVGLERGSYRISFKMKGSGGFNDAYLFVKNHGVGEQHATVNTAANSWTTVSLDFDVSSEKVRFGFYANGAAGKWLSLDDVVITKR</sequence>